<dbReference type="Proteomes" id="UP000325395">
    <property type="component" value="Unassembled WGS sequence"/>
</dbReference>
<keyword evidence="3" id="KW-1185">Reference proteome</keyword>
<sequence length="115" mass="11634">MELFAGLADPMAGGRTHMAAGAGAGRAGHAEAVDPPPPAHAVPAQAGDTVSAAGSPIPGETSCTGPYRWGSAQSGPRAAELAACQHRDQPAAEYLYRGRDGHAGIGVPQRILREQ</sequence>
<evidence type="ECO:0000313" key="3">
    <source>
        <dbReference type="Proteomes" id="UP000325395"/>
    </source>
</evidence>
<gene>
    <name evidence="2" type="ORF">BDV36DRAFT_244523</name>
</gene>
<feature type="region of interest" description="Disordered" evidence="1">
    <location>
        <begin position="1"/>
        <end position="74"/>
    </location>
</feature>
<feature type="compositionally biased region" description="Low complexity" evidence="1">
    <location>
        <begin position="11"/>
        <end position="21"/>
    </location>
</feature>
<feature type="non-terminal residue" evidence="2">
    <location>
        <position position="115"/>
    </location>
</feature>
<protein>
    <submittedName>
        <fullName evidence="2">Uncharacterized protein</fullName>
    </submittedName>
</protein>
<accession>A0ABQ6X1A3</accession>
<proteinExistence type="predicted"/>
<reference evidence="2 3" key="1">
    <citation type="submission" date="2019-04" db="EMBL/GenBank/DDBJ databases">
        <authorList>
            <consortium name="DOE Joint Genome Institute"/>
            <person name="Mondo S."/>
            <person name="Kjaerbolling I."/>
            <person name="Vesth T."/>
            <person name="Frisvad J.C."/>
            <person name="Nybo J.L."/>
            <person name="Theobald S."/>
            <person name="Kildgaard S."/>
            <person name="Isbrandt T."/>
            <person name="Kuo A."/>
            <person name="Sato A."/>
            <person name="Lyhne E.K."/>
            <person name="Kogle M.E."/>
            <person name="Wiebenga A."/>
            <person name="Kun R.S."/>
            <person name="Lubbers R.J."/>
            <person name="Makela M.R."/>
            <person name="Barry K."/>
            <person name="Chovatia M."/>
            <person name="Clum A."/>
            <person name="Daum C."/>
            <person name="Haridas S."/>
            <person name="He G."/>
            <person name="LaButti K."/>
            <person name="Lipzen A."/>
            <person name="Riley R."/>
            <person name="Salamov A."/>
            <person name="Simmons B.A."/>
            <person name="Magnuson J.K."/>
            <person name="Henrissat B."/>
            <person name="Mortensen U.H."/>
            <person name="Larsen T.O."/>
            <person name="Devries R.P."/>
            <person name="Grigoriev I.V."/>
            <person name="Machida M."/>
            <person name="Baker S.E."/>
            <person name="Andersen M.R."/>
            <person name="Cantor M.N."/>
            <person name="Hua S.X."/>
        </authorList>
    </citation>
    <scope>NUCLEOTIDE SEQUENCE [LARGE SCALE GENOMIC DNA]</scope>
    <source>
        <strain evidence="2 3">CBS 117616</strain>
    </source>
</reference>
<name>A0ABQ6X1A3_9EURO</name>
<organism evidence="2 3">
    <name type="scientific">Aspergillus pseudocaelatus</name>
    <dbReference type="NCBI Taxonomy" id="1825620"/>
    <lineage>
        <taxon>Eukaryota</taxon>
        <taxon>Fungi</taxon>
        <taxon>Dikarya</taxon>
        <taxon>Ascomycota</taxon>
        <taxon>Pezizomycotina</taxon>
        <taxon>Eurotiomycetes</taxon>
        <taxon>Eurotiomycetidae</taxon>
        <taxon>Eurotiales</taxon>
        <taxon>Aspergillaceae</taxon>
        <taxon>Aspergillus</taxon>
        <taxon>Aspergillus subgen. Circumdati</taxon>
    </lineage>
</organism>
<evidence type="ECO:0000256" key="1">
    <source>
        <dbReference type="SAM" id="MobiDB-lite"/>
    </source>
</evidence>
<evidence type="ECO:0000313" key="2">
    <source>
        <dbReference type="EMBL" id="KAE8423088.1"/>
    </source>
</evidence>
<dbReference type="EMBL" id="ML735691">
    <property type="protein sequence ID" value="KAE8423088.1"/>
    <property type="molecule type" value="Genomic_DNA"/>
</dbReference>